<comment type="similarity">
    <text evidence="1">Belongs to the recoverin family.</text>
</comment>
<feature type="domain" description="EF-hand" evidence="7">
    <location>
        <begin position="145"/>
        <end position="180"/>
    </location>
</feature>
<dbReference type="InterPro" id="IPR002048">
    <property type="entry name" value="EF_hand_dom"/>
</dbReference>
<evidence type="ECO:0000256" key="1">
    <source>
        <dbReference type="ARBA" id="ARBA00006049"/>
    </source>
</evidence>
<dbReference type="STRING" id="1257118.L8HEV1"/>
<dbReference type="Proteomes" id="UP000011083">
    <property type="component" value="Unassembled WGS sequence"/>
</dbReference>
<evidence type="ECO:0000256" key="4">
    <source>
        <dbReference type="ARBA" id="ARBA00022737"/>
    </source>
</evidence>
<dbReference type="InterPro" id="IPR011992">
    <property type="entry name" value="EF-hand-dom_pair"/>
</dbReference>
<protein>
    <submittedName>
        <fullName evidence="8">EF hand domain containing protein</fullName>
    </submittedName>
</protein>
<dbReference type="SMART" id="SM00054">
    <property type="entry name" value="EFh"/>
    <property type="match status" value="3"/>
</dbReference>
<dbReference type="RefSeq" id="XP_004353213.1">
    <property type="nucleotide sequence ID" value="XM_004353161.1"/>
</dbReference>
<organism evidence="8 9">
    <name type="scientific">Acanthamoeba castellanii (strain ATCC 30010 / Neff)</name>
    <dbReference type="NCBI Taxonomy" id="1257118"/>
    <lineage>
        <taxon>Eukaryota</taxon>
        <taxon>Amoebozoa</taxon>
        <taxon>Discosea</taxon>
        <taxon>Longamoebia</taxon>
        <taxon>Centramoebida</taxon>
        <taxon>Acanthamoebidae</taxon>
        <taxon>Acanthamoeba</taxon>
    </lineage>
</organism>
<dbReference type="PANTHER" id="PTHR23055">
    <property type="entry name" value="CALCIUM BINDING PROTEINS"/>
    <property type="match status" value="1"/>
</dbReference>
<accession>L8HEV1</accession>
<dbReference type="Pfam" id="PF13833">
    <property type="entry name" value="EF-hand_8"/>
    <property type="match status" value="1"/>
</dbReference>
<proteinExistence type="inferred from homology"/>
<dbReference type="KEGG" id="acan:ACA1_073290"/>
<reference evidence="8 9" key="1">
    <citation type="journal article" date="2013" name="Genome Biol.">
        <title>Genome of Acanthamoeba castellanii highlights extensive lateral gene transfer and early evolution of tyrosine kinase signaling.</title>
        <authorList>
            <person name="Clarke M."/>
            <person name="Lohan A.J."/>
            <person name="Liu B."/>
            <person name="Lagkouvardos I."/>
            <person name="Roy S."/>
            <person name="Zafar N."/>
            <person name="Bertelli C."/>
            <person name="Schilde C."/>
            <person name="Kianianmomeni A."/>
            <person name="Burglin T.R."/>
            <person name="Frech C."/>
            <person name="Turcotte B."/>
            <person name="Kopec K.O."/>
            <person name="Synnott J.M."/>
            <person name="Choo C."/>
            <person name="Paponov I."/>
            <person name="Finkler A."/>
            <person name="Soon Heng Tan C."/>
            <person name="Hutchins A.P."/>
            <person name="Weinmeier T."/>
            <person name="Rattei T."/>
            <person name="Chu J.S."/>
            <person name="Gimenez G."/>
            <person name="Irimia M."/>
            <person name="Rigden D.J."/>
            <person name="Fitzpatrick D.A."/>
            <person name="Lorenzo-Morales J."/>
            <person name="Bateman A."/>
            <person name="Chiu C.H."/>
            <person name="Tang P."/>
            <person name="Hegemann P."/>
            <person name="Fromm H."/>
            <person name="Raoult D."/>
            <person name="Greub G."/>
            <person name="Miranda-Saavedra D."/>
            <person name="Chen N."/>
            <person name="Nash P."/>
            <person name="Ginger M.L."/>
            <person name="Horn M."/>
            <person name="Schaap P."/>
            <person name="Caler L."/>
            <person name="Loftus B."/>
        </authorList>
    </citation>
    <scope>NUCLEOTIDE SEQUENCE [LARGE SCALE GENOMIC DNA]</scope>
    <source>
        <strain evidence="8 9">Neff</strain>
    </source>
</reference>
<evidence type="ECO:0000256" key="5">
    <source>
        <dbReference type="ARBA" id="ARBA00022837"/>
    </source>
</evidence>
<dbReference type="OrthoDB" id="15980at2759"/>
<keyword evidence="9" id="KW-1185">Reference proteome</keyword>
<dbReference type="PROSITE" id="PS50222">
    <property type="entry name" value="EF_HAND_2"/>
    <property type="match status" value="3"/>
</dbReference>
<keyword evidence="3" id="KW-0479">Metal-binding</keyword>
<evidence type="ECO:0000256" key="3">
    <source>
        <dbReference type="ARBA" id="ARBA00022723"/>
    </source>
</evidence>
<keyword evidence="2" id="KW-0519">Myristate</keyword>
<evidence type="ECO:0000256" key="6">
    <source>
        <dbReference type="ARBA" id="ARBA00023288"/>
    </source>
</evidence>
<dbReference type="InterPro" id="IPR028846">
    <property type="entry name" value="Recoverin"/>
</dbReference>
<dbReference type="SUPFAM" id="SSF47473">
    <property type="entry name" value="EF-hand"/>
    <property type="match status" value="1"/>
</dbReference>
<dbReference type="EMBL" id="KB007857">
    <property type="protein sequence ID" value="ELR23685.1"/>
    <property type="molecule type" value="Genomic_DNA"/>
</dbReference>
<name>L8HEV1_ACACF</name>
<dbReference type="GO" id="GO:0005509">
    <property type="term" value="F:calcium ion binding"/>
    <property type="evidence" value="ECO:0007669"/>
    <property type="project" value="InterPro"/>
</dbReference>
<dbReference type="AlphaFoldDB" id="L8HEV1"/>
<keyword evidence="6" id="KW-0449">Lipoprotein</keyword>
<feature type="domain" description="EF-hand" evidence="7">
    <location>
        <begin position="54"/>
        <end position="89"/>
    </location>
</feature>
<feature type="domain" description="EF-hand" evidence="7">
    <location>
        <begin position="90"/>
        <end position="125"/>
    </location>
</feature>
<evidence type="ECO:0000259" key="7">
    <source>
        <dbReference type="PROSITE" id="PS50222"/>
    </source>
</evidence>
<evidence type="ECO:0000256" key="2">
    <source>
        <dbReference type="ARBA" id="ARBA00022707"/>
    </source>
</evidence>
<keyword evidence="4" id="KW-0677">Repeat</keyword>
<dbReference type="Pfam" id="PF13499">
    <property type="entry name" value="EF-hand_7"/>
    <property type="match status" value="1"/>
</dbReference>
<dbReference type="VEuPathDB" id="AmoebaDB:ACA1_073290"/>
<dbReference type="CDD" id="cd00051">
    <property type="entry name" value="EFh"/>
    <property type="match status" value="2"/>
</dbReference>
<evidence type="ECO:0000313" key="9">
    <source>
        <dbReference type="Proteomes" id="UP000011083"/>
    </source>
</evidence>
<dbReference type="Gene3D" id="1.10.238.10">
    <property type="entry name" value="EF-hand"/>
    <property type="match status" value="1"/>
</dbReference>
<dbReference type="InterPro" id="IPR018247">
    <property type="entry name" value="EF_Hand_1_Ca_BS"/>
</dbReference>
<evidence type="ECO:0000313" key="8">
    <source>
        <dbReference type="EMBL" id="ELR23685.1"/>
    </source>
</evidence>
<gene>
    <name evidence="8" type="ORF">ACA1_073290</name>
</gene>
<dbReference type="PRINTS" id="PR00450">
    <property type="entry name" value="RECOVERIN"/>
</dbReference>
<dbReference type="PANTHER" id="PTHR23055:SF178">
    <property type="entry name" value="NEUROCALCIN HOMOLOG"/>
    <property type="match status" value="1"/>
</dbReference>
<sequence>MGGVDSKEVAEWQQQYQIPADRVEQVLEGFQNSCGKEGQITKEKFVATMARLMGNAEKAKATFEAFDVDGSGSIDVHEYLSLMGAVYGNNVDQKLEASFKLFDENKDGQLSREELEHMLTRTICVWLSQRAKKRVTVLPAEYKTKIDTTLDEIFKTIDTDGNGFLDKDEFKKGFAEHPEVCSFFKQF</sequence>
<keyword evidence="5" id="KW-0106">Calcium</keyword>
<dbReference type="PROSITE" id="PS00018">
    <property type="entry name" value="EF_HAND_1"/>
    <property type="match status" value="3"/>
</dbReference>
<dbReference type="GeneID" id="14924668"/>